<comment type="caution">
    <text evidence="1">The sequence shown here is derived from an EMBL/GenBank/DDBJ whole genome shotgun (WGS) entry which is preliminary data.</text>
</comment>
<accession>A0A565BIH4</accession>
<keyword evidence="2" id="KW-1185">Reference proteome</keyword>
<evidence type="ECO:0000313" key="1">
    <source>
        <dbReference type="EMBL" id="VVB01415.1"/>
    </source>
</evidence>
<dbReference type="AlphaFoldDB" id="A0A565BIH4"/>
<dbReference type="EMBL" id="CABITT030000004">
    <property type="protein sequence ID" value="VVB01415.1"/>
    <property type="molecule type" value="Genomic_DNA"/>
</dbReference>
<dbReference type="Proteomes" id="UP000489600">
    <property type="component" value="Unassembled WGS sequence"/>
</dbReference>
<protein>
    <submittedName>
        <fullName evidence="1">Uncharacterized protein</fullName>
    </submittedName>
</protein>
<proteinExistence type="predicted"/>
<reference evidence="1" key="1">
    <citation type="submission" date="2019-07" db="EMBL/GenBank/DDBJ databases">
        <authorList>
            <person name="Dittberner H."/>
        </authorList>
    </citation>
    <scope>NUCLEOTIDE SEQUENCE [LARGE SCALE GENOMIC DNA]</scope>
</reference>
<gene>
    <name evidence="1" type="ORF">ANE_LOCUS11859</name>
</gene>
<name>A0A565BIH4_9BRAS</name>
<evidence type="ECO:0000313" key="2">
    <source>
        <dbReference type="Proteomes" id="UP000489600"/>
    </source>
</evidence>
<sequence length="65" mass="7355">MTGEPDCNGVDQVMSGGSEMKIRHEMVNHVAFITDTEERETQDMLDYDEIAEPKSTEDCQGLYNL</sequence>
<organism evidence="1 2">
    <name type="scientific">Arabis nemorensis</name>
    <dbReference type="NCBI Taxonomy" id="586526"/>
    <lineage>
        <taxon>Eukaryota</taxon>
        <taxon>Viridiplantae</taxon>
        <taxon>Streptophyta</taxon>
        <taxon>Embryophyta</taxon>
        <taxon>Tracheophyta</taxon>
        <taxon>Spermatophyta</taxon>
        <taxon>Magnoliopsida</taxon>
        <taxon>eudicotyledons</taxon>
        <taxon>Gunneridae</taxon>
        <taxon>Pentapetalae</taxon>
        <taxon>rosids</taxon>
        <taxon>malvids</taxon>
        <taxon>Brassicales</taxon>
        <taxon>Brassicaceae</taxon>
        <taxon>Arabideae</taxon>
        <taxon>Arabis</taxon>
    </lineage>
</organism>